<feature type="region of interest" description="Disordered" evidence="1">
    <location>
        <begin position="512"/>
        <end position="539"/>
    </location>
</feature>
<protein>
    <submittedName>
        <fullName evidence="2">Uncharacterized protein</fullName>
    </submittedName>
</protein>
<dbReference type="RefSeq" id="XP_067060749.1">
    <property type="nucleotide sequence ID" value="XM_067205197.1"/>
</dbReference>
<dbReference type="GeneID" id="92359131"/>
<feature type="compositionally biased region" description="Basic and acidic residues" evidence="1">
    <location>
        <begin position="664"/>
        <end position="674"/>
    </location>
</feature>
<reference evidence="2 3" key="1">
    <citation type="submission" date="2021-02" db="EMBL/GenBank/DDBJ databases">
        <title>Leishmania (Mundinia) orientalis Genome sequencing and assembly.</title>
        <authorList>
            <person name="Almutairi H."/>
            <person name="Gatherer D."/>
        </authorList>
    </citation>
    <scope>NUCLEOTIDE SEQUENCE [LARGE SCALE GENOMIC DNA]</scope>
    <source>
        <strain evidence="2">LSCM4</strain>
    </source>
</reference>
<evidence type="ECO:0000256" key="1">
    <source>
        <dbReference type="SAM" id="MobiDB-lite"/>
    </source>
</evidence>
<dbReference type="SMR" id="A0A836GPP0"/>
<sequence>MGMRPAKVHLCNAPVHPWASEYLARVGVAPAAIASAHSHRGASQHNAQQTDCGDTSGIDLDSLQKQYREARKQLLRALRVKPFSYENIIARASGSLPEKTVDLYDLRGLCSADYDHVAGSSALEPAARQFAHCTGTAGAQPVVSASATAVPADSGPARRDKKLGPSVTSVASAAGDAPAAAVHWPTVSQMTKAVERRIMDYRPLWRATSMLISDRLEAEKKRRALEPHTSAAEASSTPFFTGGSLPFFLATVPHALVFSVAEHAILHAWYGGPHVYPDGKAPSPTAAFVFQGGPLLRVDDVGSLQWDRAKAAYFLVAVLRQPAVQKELRQRLWGAAQNYHRGVIRKLESLAWKKGAEDVSQDACDRHLILLEQEPGMPAPLSLPLDRVRDDLFSFDERAYFFRVSPSSPYANSHQCRAQCESLRSTHLFRFVSSCADVAAAFADRPRSNVSGSLSRFSSLVAEAGPKASTAPVSLSTRDKLWLLLSEMVRVRYLVAYLLNFEFMLHQVRHSYSRSQGERPKRKEGEGAGVPEFSSSEQANMQDAENANCIAAVFHFLDIRIHPRLAVNVHHHRFLRLTRVRHREWLSAAEPHEASTAAHEATDTDMSLAPEARRYATVQELFNAFSKALGESTASPSQEPGTVASCAPSVKSTGEGSGTSADDMEARSDAHDRPCGSSGLQHVVRETMAPEGPSPLSDTDADFLEAIVSAARGGHLPHSSVQGAAERDHCGGQAKSSPVTAGQLSRSRDSPGGKGFTVGRPKASPPQASDTPRGLQPFVDVVWERESSGVKWPFRALRARTNTSILKVHLRSSRDGGSHAVTIGLQPLCTTVGGGEVKKTECAPLSRESAASLLQKYPYVTRVNDTPASEGEAVVHLFRSARVLKLRLARRPPAV</sequence>
<feature type="region of interest" description="Disordered" evidence="1">
    <location>
        <begin position="715"/>
        <end position="775"/>
    </location>
</feature>
<organism evidence="2 3">
    <name type="scientific">Leishmania orientalis</name>
    <dbReference type="NCBI Taxonomy" id="2249476"/>
    <lineage>
        <taxon>Eukaryota</taxon>
        <taxon>Discoba</taxon>
        <taxon>Euglenozoa</taxon>
        <taxon>Kinetoplastea</taxon>
        <taxon>Metakinetoplastina</taxon>
        <taxon>Trypanosomatida</taxon>
        <taxon>Trypanosomatidae</taxon>
        <taxon>Leishmaniinae</taxon>
        <taxon>Leishmania</taxon>
    </lineage>
</organism>
<name>A0A836GPP0_9TRYP</name>
<feature type="compositionally biased region" description="Polar residues" evidence="1">
    <location>
        <begin position="650"/>
        <end position="660"/>
    </location>
</feature>
<gene>
    <name evidence="2" type="ORF">LSCM4_03183</name>
</gene>
<proteinExistence type="predicted"/>
<accession>A0A836GPP0</accession>
<feature type="region of interest" description="Disordered" evidence="1">
    <location>
        <begin position="631"/>
        <end position="678"/>
    </location>
</feature>
<dbReference type="EMBL" id="JAFHLR010000031">
    <property type="protein sequence ID" value="KAG5471632.1"/>
    <property type="molecule type" value="Genomic_DNA"/>
</dbReference>
<feature type="compositionally biased region" description="Polar residues" evidence="1">
    <location>
        <begin position="734"/>
        <end position="745"/>
    </location>
</feature>
<feature type="compositionally biased region" description="Basic and acidic residues" evidence="1">
    <location>
        <begin position="516"/>
        <end position="526"/>
    </location>
</feature>
<evidence type="ECO:0000313" key="2">
    <source>
        <dbReference type="EMBL" id="KAG5471632.1"/>
    </source>
</evidence>
<dbReference type="KEGG" id="loi:92359131"/>
<dbReference type="Proteomes" id="UP000674143">
    <property type="component" value="Chromosome 31"/>
</dbReference>
<evidence type="ECO:0000313" key="3">
    <source>
        <dbReference type="Proteomes" id="UP000674143"/>
    </source>
</evidence>
<comment type="caution">
    <text evidence="2">The sequence shown here is derived from an EMBL/GenBank/DDBJ whole genome shotgun (WGS) entry which is preliminary data.</text>
</comment>
<dbReference type="AlphaFoldDB" id="A0A836GPP0"/>
<keyword evidence="3" id="KW-1185">Reference proteome</keyword>